<organism evidence="2 4">
    <name type="scientific">Streptococcus gallolyticus</name>
    <dbReference type="NCBI Taxonomy" id="315405"/>
    <lineage>
        <taxon>Bacteria</taxon>
        <taxon>Bacillati</taxon>
        <taxon>Bacillota</taxon>
        <taxon>Bacilli</taxon>
        <taxon>Lactobacillales</taxon>
        <taxon>Streptococcaceae</taxon>
        <taxon>Streptococcus</taxon>
    </lineage>
</organism>
<comment type="caution">
    <text evidence="2">The sequence shown here is derived from an EMBL/GenBank/DDBJ whole genome shotgun (WGS) entry which is preliminary data.</text>
</comment>
<evidence type="ECO:0000313" key="2">
    <source>
        <dbReference type="EMBL" id="KXU09886.1"/>
    </source>
</evidence>
<dbReference type="RefSeq" id="WP_061458297.1">
    <property type="nucleotide sequence ID" value="NZ_KQ968745.1"/>
</dbReference>
<protein>
    <submittedName>
        <fullName evidence="2">Uncharacterized protein</fullName>
    </submittedName>
</protein>
<reference evidence="3 4" key="1">
    <citation type="submission" date="2016-01" db="EMBL/GenBank/DDBJ databases">
        <title>Highly variable Streptococcus oralis are common among viridans streptococci isolated from primates.</title>
        <authorList>
            <person name="Denapaite D."/>
            <person name="Rieger M."/>
            <person name="Koendgen S."/>
            <person name="Brueckner R."/>
            <person name="Ochigava I."/>
            <person name="Kappeler P."/>
            <person name="Maetz-Rensing K."/>
            <person name="Leendertz F."/>
            <person name="Hakenbeck R."/>
        </authorList>
    </citation>
    <scope>NUCLEOTIDE SEQUENCE [LARGE SCALE GENOMIC DNA]</scope>
    <source>
        <strain evidence="1 3">DD02</strain>
        <strain evidence="2 4">DD03</strain>
    </source>
</reference>
<dbReference type="Proteomes" id="UP000071927">
    <property type="component" value="Unassembled WGS sequence"/>
</dbReference>
<proteinExistence type="predicted"/>
<evidence type="ECO:0000313" key="1">
    <source>
        <dbReference type="EMBL" id="KXT72479.1"/>
    </source>
</evidence>
<dbReference type="SUPFAM" id="SSF53474">
    <property type="entry name" value="alpha/beta-Hydrolases"/>
    <property type="match status" value="1"/>
</dbReference>
<dbReference type="Gene3D" id="3.40.50.1820">
    <property type="entry name" value="alpha/beta hydrolase"/>
    <property type="match status" value="1"/>
</dbReference>
<sequence>MNRYYTYPDIDMMSMDYWKDRNSMVWPLGVWISEHNGKYARENANLSLYNHRTDGIFNSKTHSNTYQDVVDNWQKQGLYLRTGEMAGVCWAAMVPEGVYLKQNKNAEILVVLHEGDYSNPNYLMNAIAYYQKYNDMALKDNRIVLYVMPDGVDKNAMFIPVLQELCAILHVEPASIFLDVSPVYRLGKQLVDIPDFHYVDRYGKEVNPDLAVCEVDDIKMLDITDHWANTNSSLVRFINGGAFNHPLFNLDDYIHSPAGRRVAEAVVLERDFKTPDDSALLAKWEEMGLIYQAHQTEGEQWLSFVPKSAFDEQAEKVPVVAIFQEVNAINPFLSISAFASFYDWFDIAANGDVALLFFALESADDNDLYADIIREACAYYPLDAQRVYLTGHSHNAQFACEFARRHPEMLAAIAPTGMSHTMPAPDYSYEVLKVTDEMIEQSAKLDLPIVNINGYCENEVGWLEQDSERYRLFVQALQRRFKAFRCPIPNVEEIEAARMSQDKITQLMGIPADRTSVQTRLGQECYILDIKNNEGKEHMRLISIERMIHAPAPQMAGLAWDFLRRFERDLETNEIIERY</sequence>
<dbReference type="EMBL" id="LQOF01000055">
    <property type="protein sequence ID" value="KXT72479.1"/>
    <property type="molecule type" value="Genomic_DNA"/>
</dbReference>
<gene>
    <name evidence="1" type="ORF">SGADD02_00492</name>
    <name evidence="2" type="ORF">SGADD03_00412</name>
</gene>
<dbReference type="EMBL" id="LQXV01000126">
    <property type="protein sequence ID" value="KXU09886.1"/>
    <property type="molecule type" value="Genomic_DNA"/>
</dbReference>
<dbReference type="PATRIC" id="fig|315405.11.peg.552"/>
<dbReference type="InterPro" id="IPR029058">
    <property type="entry name" value="AB_hydrolase_fold"/>
</dbReference>
<dbReference type="Proteomes" id="UP000070198">
    <property type="component" value="Unassembled WGS sequence"/>
</dbReference>
<evidence type="ECO:0000313" key="3">
    <source>
        <dbReference type="Proteomes" id="UP000070198"/>
    </source>
</evidence>
<accession>A0A139R589</accession>
<dbReference type="AlphaFoldDB" id="A0A139R589"/>
<evidence type="ECO:0000313" key="4">
    <source>
        <dbReference type="Proteomes" id="UP000071927"/>
    </source>
</evidence>
<name>A0A139R589_9STRE</name>